<dbReference type="Pfam" id="PF02909">
    <property type="entry name" value="TetR_C_1"/>
    <property type="match status" value="1"/>
</dbReference>
<protein>
    <submittedName>
        <fullName evidence="6">Transcriptional regulator, TetR family</fullName>
    </submittedName>
</protein>
<gene>
    <name evidence="6" type="ORF">LV75_004915</name>
</gene>
<dbReference type="SUPFAM" id="SSF48498">
    <property type="entry name" value="Tetracyclin repressor-like, C-terminal domain"/>
    <property type="match status" value="1"/>
</dbReference>
<dbReference type="RefSeq" id="WP_253889306.1">
    <property type="nucleotide sequence ID" value="NZ_BAAAVB010000001.1"/>
</dbReference>
<evidence type="ECO:0000256" key="4">
    <source>
        <dbReference type="PROSITE-ProRule" id="PRU00335"/>
    </source>
</evidence>
<keyword evidence="3" id="KW-0804">Transcription</keyword>
<evidence type="ECO:0000313" key="6">
    <source>
        <dbReference type="EMBL" id="MCP2272389.1"/>
    </source>
</evidence>
<reference evidence="6 7" key="1">
    <citation type="submission" date="2022-06" db="EMBL/GenBank/DDBJ databases">
        <title>Genomic Encyclopedia of Archaeal and Bacterial Type Strains, Phase II (KMG-II): from individual species to whole genera.</title>
        <authorList>
            <person name="Goeker M."/>
        </authorList>
    </citation>
    <scope>NUCLEOTIDE SEQUENCE [LARGE SCALE GENOMIC DNA]</scope>
    <source>
        <strain evidence="6 7">DSM 44255</strain>
    </source>
</reference>
<evidence type="ECO:0000256" key="3">
    <source>
        <dbReference type="ARBA" id="ARBA00023163"/>
    </source>
</evidence>
<comment type="caution">
    <text evidence="6">The sequence shown here is derived from an EMBL/GenBank/DDBJ whole genome shotgun (WGS) entry which is preliminary data.</text>
</comment>
<dbReference type="InterPro" id="IPR001647">
    <property type="entry name" value="HTH_TetR"/>
</dbReference>
<dbReference type="PANTHER" id="PTHR30055">
    <property type="entry name" value="HTH-TYPE TRANSCRIPTIONAL REGULATOR RUTR"/>
    <property type="match status" value="1"/>
</dbReference>
<dbReference type="InterPro" id="IPR050109">
    <property type="entry name" value="HTH-type_TetR-like_transc_reg"/>
</dbReference>
<evidence type="ECO:0000259" key="5">
    <source>
        <dbReference type="PROSITE" id="PS50977"/>
    </source>
</evidence>
<dbReference type="Gene3D" id="1.10.10.60">
    <property type="entry name" value="Homeodomain-like"/>
    <property type="match status" value="1"/>
</dbReference>
<keyword evidence="7" id="KW-1185">Reference proteome</keyword>
<dbReference type="EMBL" id="JAMTCO010000012">
    <property type="protein sequence ID" value="MCP2272389.1"/>
    <property type="molecule type" value="Genomic_DNA"/>
</dbReference>
<feature type="DNA-binding region" description="H-T-H motif" evidence="4">
    <location>
        <begin position="49"/>
        <end position="68"/>
    </location>
</feature>
<accession>A0ABT1IIL8</accession>
<dbReference type="PROSITE" id="PS50977">
    <property type="entry name" value="HTH_TETR_2"/>
    <property type="match status" value="1"/>
</dbReference>
<keyword evidence="2 4" id="KW-0238">DNA-binding</keyword>
<dbReference type="InterPro" id="IPR036271">
    <property type="entry name" value="Tet_transcr_reg_TetR-rel_C_sf"/>
</dbReference>
<feature type="domain" description="HTH tetR-type" evidence="5">
    <location>
        <begin position="26"/>
        <end position="86"/>
    </location>
</feature>
<evidence type="ECO:0000256" key="1">
    <source>
        <dbReference type="ARBA" id="ARBA00023015"/>
    </source>
</evidence>
<proteinExistence type="predicted"/>
<dbReference type="Pfam" id="PF00440">
    <property type="entry name" value="TetR_N"/>
    <property type="match status" value="1"/>
</dbReference>
<dbReference type="Proteomes" id="UP001205185">
    <property type="component" value="Unassembled WGS sequence"/>
</dbReference>
<dbReference type="InterPro" id="IPR004111">
    <property type="entry name" value="Repressor_TetR_C"/>
</dbReference>
<keyword evidence="1" id="KW-0805">Transcription regulation</keyword>
<evidence type="ECO:0000256" key="2">
    <source>
        <dbReference type="ARBA" id="ARBA00023125"/>
    </source>
</evidence>
<evidence type="ECO:0000313" key="7">
    <source>
        <dbReference type="Proteomes" id="UP001205185"/>
    </source>
</evidence>
<dbReference type="InterPro" id="IPR009057">
    <property type="entry name" value="Homeodomain-like_sf"/>
</dbReference>
<organism evidence="6 7">
    <name type="scientific">Actinokineospora diospyrosa</name>
    <dbReference type="NCBI Taxonomy" id="103728"/>
    <lineage>
        <taxon>Bacteria</taxon>
        <taxon>Bacillati</taxon>
        <taxon>Actinomycetota</taxon>
        <taxon>Actinomycetes</taxon>
        <taxon>Pseudonocardiales</taxon>
        <taxon>Pseudonocardiaceae</taxon>
        <taxon>Actinokineospora</taxon>
    </lineage>
</organism>
<dbReference type="Gene3D" id="1.10.357.10">
    <property type="entry name" value="Tetracycline Repressor, domain 2"/>
    <property type="match status" value="1"/>
</dbReference>
<dbReference type="SUPFAM" id="SSF46689">
    <property type="entry name" value="Homeodomain-like"/>
    <property type="match status" value="1"/>
</dbReference>
<sequence>MTETGLPASIEAAWGVQRPARGPKRALSLARIVTAAVVVADAEGLDGLSMSRVAAELGTSAMSLYRYVSAKDELLTLMSDAVFGDAAEVTPGADWRTALTELAWGCIRGYRAHPWTVRIPISGPPVTPNQLRWLEAGLAALAPTPLTAAEKMSTLLMLSGLARNDATLAHDIGATGDMMPNYAKALRHLLPQAEFPHLFAMLDTDVMTQDDHPDVEFAWSLDRFLDGLAALITAKSQ</sequence>
<dbReference type="PANTHER" id="PTHR30055:SF151">
    <property type="entry name" value="TRANSCRIPTIONAL REGULATORY PROTEIN"/>
    <property type="match status" value="1"/>
</dbReference>
<name>A0ABT1IIL8_9PSEU</name>